<reference evidence="1" key="2">
    <citation type="submission" date="2020-11" db="EMBL/GenBank/DDBJ databases">
        <authorList>
            <person name="McCartney M.A."/>
            <person name="Auch B."/>
            <person name="Kono T."/>
            <person name="Mallez S."/>
            <person name="Becker A."/>
            <person name="Gohl D.M."/>
            <person name="Silverstein K.A.T."/>
            <person name="Koren S."/>
            <person name="Bechman K.B."/>
            <person name="Herman A."/>
            <person name="Abrahante J.E."/>
            <person name="Garbe J."/>
        </authorList>
    </citation>
    <scope>NUCLEOTIDE SEQUENCE</scope>
    <source>
        <strain evidence="1">Duluth1</strain>
        <tissue evidence="1">Whole animal</tissue>
    </source>
</reference>
<dbReference type="InterPro" id="IPR011042">
    <property type="entry name" value="6-blade_b-propeller_TolB-like"/>
</dbReference>
<gene>
    <name evidence="1" type="ORF">DPMN_019681</name>
</gene>
<dbReference type="GO" id="GO:0003676">
    <property type="term" value="F:nucleic acid binding"/>
    <property type="evidence" value="ECO:0007669"/>
    <property type="project" value="InterPro"/>
</dbReference>
<protein>
    <submittedName>
        <fullName evidence="1">Uncharacterized protein</fullName>
    </submittedName>
</protein>
<name>A0A9D4S8E8_DREPO</name>
<accession>A0A9D4S8E8</accession>
<sequence length="558" mass="61490">MQMDGKISELTNSQPSGLEGLSVELETALGEIKTLQISQEASIQSLQRTYNEHREALTLLGKSGKAFNVQSNTKHNVSIPSDSRTCYITGIYVLTDGQVLVADWNNKRCKLLNQQYQVVSHCDVTITPSENASNTHNSQLTLGDRLYITSYYKHKLLTLARDGTLLATYSDPALESPWGQVLVCGYLSDTVLQLATLATREDGQHIIHHCGTDKDAEDVVDKDDLNTQKFAYSILVRSTLQLLLSKEDNCLSSDQLLSTAEDCLMKGSAVSKSSNVRGRGLSISIYYIILAVTNKGDNCIQRTVQEVRAGPTYSSNIEDQDVEVTTIPPPIPKPGPAGLDTTGKEFVFFDLETRGLEHTSHIIQIAAVHSTGQFSTYVMHEKKISLQASEITGVTVVSDSMLVKRQTESTSIGIELAQQQNQSSMQEIHLKGSASLNNSVLQEILSMSNFHGLFSTTAMSWSSFPHSSLSSFDKYKQQKCLSSQACKLSKEKKLLTLLLMKKGKNDLAVNTKRTIHPWGMPQRQIPLKIINKVQNVNMSSFVTSTSHSEPIGLVLNRG</sequence>
<dbReference type="AlphaFoldDB" id="A0A9D4S8E8"/>
<proteinExistence type="predicted"/>
<dbReference type="InterPro" id="IPR036397">
    <property type="entry name" value="RNaseH_sf"/>
</dbReference>
<dbReference type="Gene3D" id="3.30.420.10">
    <property type="entry name" value="Ribonuclease H-like superfamily/Ribonuclease H"/>
    <property type="match status" value="1"/>
</dbReference>
<evidence type="ECO:0000313" key="2">
    <source>
        <dbReference type="Proteomes" id="UP000828390"/>
    </source>
</evidence>
<dbReference type="SUPFAM" id="SSF101898">
    <property type="entry name" value="NHL repeat"/>
    <property type="match status" value="1"/>
</dbReference>
<keyword evidence="2" id="KW-1185">Reference proteome</keyword>
<dbReference type="SUPFAM" id="SSF53098">
    <property type="entry name" value="Ribonuclease H-like"/>
    <property type="match status" value="1"/>
</dbReference>
<dbReference type="InterPro" id="IPR012337">
    <property type="entry name" value="RNaseH-like_sf"/>
</dbReference>
<organism evidence="1 2">
    <name type="scientific">Dreissena polymorpha</name>
    <name type="common">Zebra mussel</name>
    <name type="synonym">Mytilus polymorpha</name>
    <dbReference type="NCBI Taxonomy" id="45954"/>
    <lineage>
        <taxon>Eukaryota</taxon>
        <taxon>Metazoa</taxon>
        <taxon>Spiralia</taxon>
        <taxon>Lophotrochozoa</taxon>
        <taxon>Mollusca</taxon>
        <taxon>Bivalvia</taxon>
        <taxon>Autobranchia</taxon>
        <taxon>Heteroconchia</taxon>
        <taxon>Euheterodonta</taxon>
        <taxon>Imparidentia</taxon>
        <taxon>Neoheterodontei</taxon>
        <taxon>Myida</taxon>
        <taxon>Dreissenoidea</taxon>
        <taxon>Dreissenidae</taxon>
        <taxon>Dreissena</taxon>
    </lineage>
</organism>
<reference evidence="1" key="1">
    <citation type="journal article" date="2019" name="bioRxiv">
        <title>The Genome of the Zebra Mussel, Dreissena polymorpha: A Resource for Invasive Species Research.</title>
        <authorList>
            <person name="McCartney M.A."/>
            <person name="Auch B."/>
            <person name="Kono T."/>
            <person name="Mallez S."/>
            <person name="Zhang Y."/>
            <person name="Obille A."/>
            <person name="Becker A."/>
            <person name="Abrahante J.E."/>
            <person name="Garbe J."/>
            <person name="Badalamenti J.P."/>
            <person name="Herman A."/>
            <person name="Mangelson H."/>
            <person name="Liachko I."/>
            <person name="Sullivan S."/>
            <person name="Sone E.D."/>
            <person name="Koren S."/>
            <person name="Silverstein K.A.T."/>
            <person name="Beckman K.B."/>
            <person name="Gohl D.M."/>
        </authorList>
    </citation>
    <scope>NUCLEOTIDE SEQUENCE</scope>
    <source>
        <strain evidence="1">Duluth1</strain>
        <tissue evidence="1">Whole animal</tissue>
    </source>
</reference>
<evidence type="ECO:0000313" key="1">
    <source>
        <dbReference type="EMBL" id="KAH3895516.1"/>
    </source>
</evidence>
<dbReference type="Gene3D" id="2.120.10.30">
    <property type="entry name" value="TolB, C-terminal domain"/>
    <property type="match status" value="1"/>
</dbReference>
<dbReference type="EMBL" id="JAIWYP010000001">
    <property type="protein sequence ID" value="KAH3895516.1"/>
    <property type="molecule type" value="Genomic_DNA"/>
</dbReference>
<comment type="caution">
    <text evidence="1">The sequence shown here is derived from an EMBL/GenBank/DDBJ whole genome shotgun (WGS) entry which is preliminary data.</text>
</comment>
<dbReference type="Proteomes" id="UP000828390">
    <property type="component" value="Unassembled WGS sequence"/>
</dbReference>